<dbReference type="EnsemblMetazoa" id="G33832.1">
    <property type="protein sequence ID" value="G33832.1:cds"/>
    <property type="gene ID" value="G33832"/>
</dbReference>
<feature type="compositionally biased region" description="Basic and acidic residues" evidence="1">
    <location>
        <begin position="51"/>
        <end position="64"/>
    </location>
</feature>
<reference evidence="2" key="1">
    <citation type="submission" date="2022-08" db="UniProtKB">
        <authorList>
            <consortium name="EnsemblMetazoa"/>
        </authorList>
    </citation>
    <scope>IDENTIFICATION</scope>
    <source>
        <strain evidence="2">05x7-T-G4-1.051#20</strain>
    </source>
</reference>
<evidence type="ECO:0000256" key="1">
    <source>
        <dbReference type="SAM" id="MobiDB-lite"/>
    </source>
</evidence>
<protein>
    <submittedName>
        <fullName evidence="2">Uncharacterized protein</fullName>
    </submittedName>
</protein>
<keyword evidence="3" id="KW-1185">Reference proteome</keyword>
<feature type="compositionally biased region" description="Acidic residues" evidence="1">
    <location>
        <begin position="65"/>
        <end position="75"/>
    </location>
</feature>
<name>A0A8W8MQN2_MAGGI</name>
<proteinExistence type="predicted"/>
<organism evidence="2 3">
    <name type="scientific">Magallana gigas</name>
    <name type="common">Pacific oyster</name>
    <name type="synonym">Crassostrea gigas</name>
    <dbReference type="NCBI Taxonomy" id="29159"/>
    <lineage>
        <taxon>Eukaryota</taxon>
        <taxon>Metazoa</taxon>
        <taxon>Spiralia</taxon>
        <taxon>Lophotrochozoa</taxon>
        <taxon>Mollusca</taxon>
        <taxon>Bivalvia</taxon>
        <taxon>Autobranchia</taxon>
        <taxon>Pteriomorphia</taxon>
        <taxon>Ostreida</taxon>
        <taxon>Ostreoidea</taxon>
        <taxon>Ostreidae</taxon>
        <taxon>Magallana</taxon>
    </lineage>
</organism>
<evidence type="ECO:0000313" key="2">
    <source>
        <dbReference type="EnsemblMetazoa" id="G33832.1:cds"/>
    </source>
</evidence>
<feature type="region of interest" description="Disordered" evidence="1">
    <location>
        <begin position="51"/>
        <end position="92"/>
    </location>
</feature>
<dbReference type="Proteomes" id="UP000005408">
    <property type="component" value="Unassembled WGS sequence"/>
</dbReference>
<accession>A0A8W8MQN2</accession>
<sequence length="142" mass="16292">MAEYMRYYMRRWRRTNAQVAAIIESNEDIDEIPNQLGDGENPVRNELDEEIILRDSDDTLHSDETSEFGDNEDFDTSSSDSLEPFSDDNDINTCDAEENVCLENGKMVIEVVFINGGAQKMVKGGLERRRPGRRIGYPFFLD</sequence>
<dbReference type="AlphaFoldDB" id="A0A8W8MQN2"/>
<evidence type="ECO:0000313" key="3">
    <source>
        <dbReference type="Proteomes" id="UP000005408"/>
    </source>
</evidence>